<sequence length="90" mass="9673">MTKNASICSFTRISVVIGGKYAFLDGGQEKQPSPRVGATPGGSVAFGERPPCTSEVYKYHKENNYGQFMPFLTSELMVSPGLQPQGKAQA</sequence>
<dbReference type="WBParaSite" id="ALUE_0001580701-mRNA-1">
    <property type="protein sequence ID" value="ALUE_0001580701-mRNA-1"/>
    <property type="gene ID" value="ALUE_0001580701"/>
</dbReference>
<name>A0A0M3ICY0_ASCLU</name>
<evidence type="ECO:0000313" key="1">
    <source>
        <dbReference type="Proteomes" id="UP000036681"/>
    </source>
</evidence>
<dbReference type="Proteomes" id="UP000036681">
    <property type="component" value="Unplaced"/>
</dbReference>
<keyword evidence="1" id="KW-1185">Reference proteome</keyword>
<dbReference type="AlphaFoldDB" id="A0A0M3ICY0"/>
<protein>
    <submittedName>
        <fullName evidence="2">NADH-ubiquinone oxidoreductase 9 kDa subunit</fullName>
    </submittedName>
</protein>
<evidence type="ECO:0000313" key="2">
    <source>
        <dbReference type="WBParaSite" id="ALUE_0001580701-mRNA-1"/>
    </source>
</evidence>
<organism evidence="1 2">
    <name type="scientific">Ascaris lumbricoides</name>
    <name type="common">Giant roundworm</name>
    <dbReference type="NCBI Taxonomy" id="6252"/>
    <lineage>
        <taxon>Eukaryota</taxon>
        <taxon>Metazoa</taxon>
        <taxon>Ecdysozoa</taxon>
        <taxon>Nematoda</taxon>
        <taxon>Chromadorea</taxon>
        <taxon>Rhabditida</taxon>
        <taxon>Spirurina</taxon>
        <taxon>Ascaridomorpha</taxon>
        <taxon>Ascaridoidea</taxon>
        <taxon>Ascarididae</taxon>
        <taxon>Ascaris</taxon>
    </lineage>
</organism>
<proteinExistence type="predicted"/>
<reference evidence="2" key="1">
    <citation type="submission" date="2017-02" db="UniProtKB">
        <authorList>
            <consortium name="WormBaseParasite"/>
        </authorList>
    </citation>
    <scope>IDENTIFICATION</scope>
</reference>
<accession>A0A0M3ICY0</accession>